<sequence>MASKNETTIKAEPGKQDLFITREFDAPRELVFKVFTDPELVPRWLGPRELTMKIDKWDARSGGYYRYVHSDAQGNAYGFHGVMHEVSAPERIIQTFEFEGMPEPGHVSLETARLEELPGGRTRVVVQSVFQSVDDRDGMIQSGMERGLKDSHWRLDELFEELAK</sequence>
<name>A0A3S3VDS3_9SPHI</name>
<feature type="domain" description="Activator of Hsp90 ATPase homologue 1/2-like C-terminal" evidence="2">
    <location>
        <begin position="25"/>
        <end position="160"/>
    </location>
</feature>
<evidence type="ECO:0000256" key="1">
    <source>
        <dbReference type="ARBA" id="ARBA00006817"/>
    </source>
</evidence>
<dbReference type="SUPFAM" id="SSF55961">
    <property type="entry name" value="Bet v1-like"/>
    <property type="match status" value="1"/>
</dbReference>
<dbReference type="AlphaFoldDB" id="A0A3S3VDS3"/>
<proteinExistence type="inferred from homology"/>
<protein>
    <submittedName>
        <fullName evidence="3">ATPase</fullName>
    </submittedName>
</protein>
<comment type="caution">
    <text evidence="3">The sequence shown here is derived from an EMBL/GenBank/DDBJ whole genome shotgun (WGS) entry which is preliminary data.</text>
</comment>
<dbReference type="EMBL" id="SBIW01000030">
    <property type="protein sequence ID" value="RWY46200.1"/>
    <property type="molecule type" value="Genomic_DNA"/>
</dbReference>
<dbReference type="RefSeq" id="WP_128536315.1">
    <property type="nucleotide sequence ID" value="NZ_SBIW01000030.1"/>
</dbReference>
<dbReference type="Gene3D" id="3.30.530.20">
    <property type="match status" value="1"/>
</dbReference>
<dbReference type="InterPro" id="IPR023393">
    <property type="entry name" value="START-like_dom_sf"/>
</dbReference>
<reference evidence="3 4" key="1">
    <citation type="submission" date="2019-01" db="EMBL/GenBank/DDBJ databases">
        <title>Mucilaginibacter antarcticum sp. nov., isolated from antarctic soil.</title>
        <authorList>
            <person name="Yan Y.-Q."/>
            <person name="Du Z.-J."/>
        </authorList>
    </citation>
    <scope>NUCLEOTIDE SEQUENCE [LARGE SCALE GENOMIC DNA]</scope>
    <source>
        <strain evidence="3 4">F01003</strain>
    </source>
</reference>
<comment type="similarity">
    <text evidence="1">Belongs to the AHA1 family.</text>
</comment>
<dbReference type="OrthoDB" id="384974at2"/>
<dbReference type="Pfam" id="PF08327">
    <property type="entry name" value="AHSA1"/>
    <property type="match status" value="1"/>
</dbReference>
<dbReference type="InterPro" id="IPR013538">
    <property type="entry name" value="ASHA1/2-like_C"/>
</dbReference>
<organism evidence="3 4">
    <name type="scientific">Mucilaginibacter gilvus</name>
    <dbReference type="NCBI Taxonomy" id="2305909"/>
    <lineage>
        <taxon>Bacteria</taxon>
        <taxon>Pseudomonadati</taxon>
        <taxon>Bacteroidota</taxon>
        <taxon>Sphingobacteriia</taxon>
        <taxon>Sphingobacteriales</taxon>
        <taxon>Sphingobacteriaceae</taxon>
        <taxon>Mucilaginibacter</taxon>
    </lineage>
</organism>
<dbReference type="Proteomes" id="UP000286701">
    <property type="component" value="Unassembled WGS sequence"/>
</dbReference>
<dbReference type="CDD" id="cd07826">
    <property type="entry name" value="SRPBCC_CalC_Aha1-like_9"/>
    <property type="match status" value="1"/>
</dbReference>
<evidence type="ECO:0000313" key="3">
    <source>
        <dbReference type="EMBL" id="RWY46200.1"/>
    </source>
</evidence>
<accession>A0A3S3VDS3</accession>
<evidence type="ECO:0000313" key="4">
    <source>
        <dbReference type="Proteomes" id="UP000286701"/>
    </source>
</evidence>
<evidence type="ECO:0000259" key="2">
    <source>
        <dbReference type="Pfam" id="PF08327"/>
    </source>
</evidence>
<keyword evidence="4" id="KW-1185">Reference proteome</keyword>
<gene>
    <name evidence="3" type="ORF">EPL05_22895</name>
</gene>